<evidence type="ECO:0000313" key="8">
    <source>
        <dbReference type="Proteomes" id="UP001371218"/>
    </source>
</evidence>
<feature type="domain" description="Methyl-accepting transducer" evidence="5">
    <location>
        <begin position="269"/>
        <end position="498"/>
    </location>
</feature>
<keyword evidence="3" id="KW-0807">Transducer</keyword>
<dbReference type="PRINTS" id="PR00260">
    <property type="entry name" value="CHEMTRNSDUCR"/>
</dbReference>
<dbReference type="Pfam" id="PF12729">
    <property type="entry name" value="4HB_MCP_1"/>
    <property type="match status" value="1"/>
</dbReference>
<dbReference type="SMART" id="SM00304">
    <property type="entry name" value="HAMP"/>
    <property type="match status" value="1"/>
</dbReference>
<dbReference type="PROSITE" id="PS50885">
    <property type="entry name" value="HAMP"/>
    <property type="match status" value="1"/>
</dbReference>
<keyword evidence="8" id="KW-1185">Reference proteome</keyword>
<dbReference type="EMBL" id="JBBUTG010000036">
    <property type="protein sequence ID" value="MEK8034805.1"/>
    <property type="molecule type" value="Genomic_DNA"/>
</dbReference>
<evidence type="ECO:0000256" key="4">
    <source>
        <dbReference type="SAM" id="MobiDB-lite"/>
    </source>
</evidence>
<evidence type="ECO:0000259" key="5">
    <source>
        <dbReference type="PROSITE" id="PS50111"/>
    </source>
</evidence>
<evidence type="ECO:0000313" key="7">
    <source>
        <dbReference type="EMBL" id="MEK8034805.1"/>
    </source>
</evidence>
<gene>
    <name evidence="7" type="ORF">AACH06_28645</name>
</gene>
<accession>A0ABU9C1T4</accession>
<comment type="similarity">
    <text evidence="2">Belongs to the methyl-accepting chemotaxis (MCP) protein family.</text>
</comment>
<dbReference type="InterPro" id="IPR004090">
    <property type="entry name" value="Chemotax_Me-accpt_rcpt"/>
</dbReference>
<dbReference type="Gene3D" id="1.10.287.950">
    <property type="entry name" value="Methyl-accepting chemotaxis protein"/>
    <property type="match status" value="1"/>
</dbReference>
<organism evidence="7 8">
    <name type="scientific">Ideonella lacteola</name>
    <dbReference type="NCBI Taxonomy" id="2984193"/>
    <lineage>
        <taxon>Bacteria</taxon>
        <taxon>Pseudomonadati</taxon>
        <taxon>Pseudomonadota</taxon>
        <taxon>Betaproteobacteria</taxon>
        <taxon>Burkholderiales</taxon>
        <taxon>Sphaerotilaceae</taxon>
        <taxon>Ideonella</taxon>
    </lineage>
</organism>
<feature type="region of interest" description="Disordered" evidence="4">
    <location>
        <begin position="284"/>
        <end position="321"/>
    </location>
</feature>
<dbReference type="InterPro" id="IPR003660">
    <property type="entry name" value="HAMP_dom"/>
</dbReference>
<dbReference type="Pfam" id="PF00015">
    <property type="entry name" value="MCPsignal"/>
    <property type="match status" value="1"/>
</dbReference>
<evidence type="ECO:0000259" key="6">
    <source>
        <dbReference type="PROSITE" id="PS50885"/>
    </source>
</evidence>
<dbReference type="InterPro" id="IPR024478">
    <property type="entry name" value="HlyB_4HB_MCP"/>
</dbReference>
<dbReference type="PANTHER" id="PTHR43531:SF14">
    <property type="entry name" value="METHYL-ACCEPTING CHEMOTAXIS PROTEIN I-RELATED"/>
    <property type="match status" value="1"/>
</dbReference>
<dbReference type="InterPro" id="IPR004089">
    <property type="entry name" value="MCPsignal_dom"/>
</dbReference>
<sequence>MSVKNLRIGTRLGAAFAAITLLIAVVAGTSAYGLNEIDRELEEVVHDRYAKVHLVHQINAEVNLQARALRNLLIMETDDQRANEFKRIDASHQKAGEMYKSLDLKVKDAQARPLLDKLMEQRRAFLVEQEALVQAVRSGDLAAAKSALIERVEPRQLQYQQAAEDLAGLQERMMEETAQSADVQVTHTEEASLSAAVLAIALAVATGLLVTRSVTVPLSGAVRSLRSVADGDLTVDVTIDRGDEVGDLQAALSDTVAALGRVVAQVRTGVDCLTTASTQIAVGNQDLSSRTEEQASSLQETASSMEEITGSVRQSADSARAASELASQARSAAGRGGEIVDQVVGTMDDITAHSRKISDIIGVIDGIAFQTNILALNAAVEAARAGEEGRGFAVVAGEVRLLAHRSAEAAKEIKRLIGTSVDRVEAGSRQVNEAGEAMRSMVEQVRKVSDLIGEIAGSAEEQSRGIEQVNIAVAQMDQVTQQNAALVEESAAATASLAHQAQELSNVVSIFRLRPSADAPAAVAPRGRAALVAPRPLASPVSRQEPRTAPRPAARTLQVASGAPVTALADDAWESF</sequence>
<dbReference type="CDD" id="cd06225">
    <property type="entry name" value="HAMP"/>
    <property type="match status" value="1"/>
</dbReference>
<dbReference type="Pfam" id="PF00672">
    <property type="entry name" value="HAMP"/>
    <property type="match status" value="1"/>
</dbReference>
<feature type="domain" description="HAMP" evidence="6">
    <location>
        <begin position="212"/>
        <end position="264"/>
    </location>
</feature>
<dbReference type="SMART" id="SM00283">
    <property type="entry name" value="MA"/>
    <property type="match status" value="1"/>
</dbReference>
<dbReference type="CDD" id="cd11386">
    <property type="entry name" value="MCP_signal"/>
    <property type="match status" value="1"/>
</dbReference>
<proteinExistence type="inferred from homology"/>
<reference evidence="7 8" key="1">
    <citation type="submission" date="2024-04" db="EMBL/GenBank/DDBJ databases">
        <title>Novel species of the genus Ideonella isolated from streams.</title>
        <authorList>
            <person name="Lu H."/>
        </authorList>
    </citation>
    <scope>NUCLEOTIDE SEQUENCE [LARGE SCALE GENOMIC DNA]</scope>
    <source>
        <strain evidence="7 8">DXS29W</strain>
    </source>
</reference>
<dbReference type="InterPro" id="IPR051310">
    <property type="entry name" value="MCP_chemotaxis"/>
</dbReference>
<evidence type="ECO:0000256" key="3">
    <source>
        <dbReference type="PROSITE-ProRule" id="PRU00284"/>
    </source>
</evidence>
<dbReference type="CDD" id="cd19411">
    <property type="entry name" value="MCP2201-like_sensor"/>
    <property type="match status" value="1"/>
</dbReference>
<dbReference type="PANTHER" id="PTHR43531">
    <property type="entry name" value="PROTEIN ICFG"/>
    <property type="match status" value="1"/>
</dbReference>
<keyword evidence="1" id="KW-0488">Methylation</keyword>
<comment type="caution">
    <text evidence="7">The sequence shown here is derived from an EMBL/GenBank/DDBJ whole genome shotgun (WGS) entry which is preliminary data.</text>
</comment>
<dbReference type="SUPFAM" id="SSF58104">
    <property type="entry name" value="Methyl-accepting chemotaxis protein (MCP) signaling domain"/>
    <property type="match status" value="1"/>
</dbReference>
<dbReference type="InterPro" id="IPR047347">
    <property type="entry name" value="YvaQ-like_sensor"/>
</dbReference>
<evidence type="ECO:0000256" key="2">
    <source>
        <dbReference type="ARBA" id="ARBA00029447"/>
    </source>
</evidence>
<dbReference type="PROSITE" id="PS50111">
    <property type="entry name" value="CHEMOTAXIS_TRANSDUC_2"/>
    <property type="match status" value="1"/>
</dbReference>
<dbReference type="RefSeq" id="WP_341429238.1">
    <property type="nucleotide sequence ID" value="NZ_JBBUTG010000036.1"/>
</dbReference>
<protein>
    <submittedName>
        <fullName evidence="7">Methyl-accepting chemotaxis protein</fullName>
    </submittedName>
</protein>
<evidence type="ECO:0000256" key="1">
    <source>
        <dbReference type="ARBA" id="ARBA00022481"/>
    </source>
</evidence>
<feature type="region of interest" description="Disordered" evidence="4">
    <location>
        <begin position="535"/>
        <end position="558"/>
    </location>
</feature>
<dbReference type="Proteomes" id="UP001371218">
    <property type="component" value="Unassembled WGS sequence"/>
</dbReference>
<name>A0ABU9C1T4_9BURK</name>
<feature type="compositionally biased region" description="Polar residues" evidence="4">
    <location>
        <begin position="284"/>
        <end position="317"/>
    </location>
</feature>